<keyword evidence="3" id="KW-1185">Reference proteome</keyword>
<evidence type="ECO:0000313" key="2">
    <source>
        <dbReference type="EMBL" id="TWH77687.1"/>
    </source>
</evidence>
<dbReference type="Proteomes" id="UP000318667">
    <property type="component" value="Unassembled WGS sequence"/>
</dbReference>
<sequence length="125" mass="14636">MCCKWHYDTGKGATIYRFTSDQFSSFYTKAINTHARDAVHVIDELLHHETELNIEEHYTDTAGYIDLFFELSHLLGFRFAPRLHDLADAKLYTIQKPSEFPSLENLFRGRINTKIIQENFDAYSI</sequence>
<evidence type="ECO:0000259" key="1">
    <source>
        <dbReference type="Pfam" id="PF01526"/>
    </source>
</evidence>
<reference evidence="2 3" key="1">
    <citation type="journal article" date="2015" name="Stand. Genomic Sci.">
        <title>Genomic Encyclopedia of Bacterial and Archaeal Type Strains, Phase III: the genomes of soil and plant-associated and newly described type strains.</title>
        <authorList>
            <person name="Whitman W.B."/>
            <person name="Woyke T."/>
            <person name="Klenk H.P."/>
            <person name="Zhou Y."/>
            <person name="Lilburn T.G."/>
            <person name="Beck B.J."/>
            <person name="De Vos P."/>
            <person name="Vandamme P."/>
            <person name="Eisen J.A."/>
            <person name="Garrity G."/>
            <person name="Hugenholtz P."/>
            <person name="Kyrpides N.C."/>
        </authorList>
    </citation>
    <scope>NUCLEOTIDE SEQUENCE [LARGE SCALE GENOMIC DNA]</scope>
    <source>
        <strain evidence="2 3">CGMCC 1.10115</strain>
    </source>
</reference>
<feature type="domain" description="Tn3 transposase DDE" evidence="1">
    <location>
        <begin position="6"/>
        <end position="121"/>
    </location>
</feature>
<comment type="caution">
    <text evidence="2">The sequence shown here is derived from an EMBL/GenBank/DDBJ whole genome shotgun (WGS) entry which is preliminary data.</text>
</comment>
<dbReference type="GO" id="GO:0004803">
    <property type="term" value="F:transposase activity"/>
    <property type="evidence" value="ECO:0007669"/>
    <property type="project" value="InterPro"/>
</dbReference>
<protein>
    <submittedName>
        <fullName evidence="2">Tn3 transposase DDE domain-containing protein</fullName>
    </submittedName>
</protein>
<dbReference type="AlphaFoldDB" id="A0A562J3F7"/>
<organism evidence="2 3">
    <name type="scientific">Cytobacillus oceanisediminis</name>
    <dbReference type="NCBI Taxonomy" id="665099"/>
    <lineage>
        <taxon>Bacteria</taxon>
        <taxon>Bacillati</taxon>
        <taxon>Bacillota</taxon>
        <taxon>Bacilli</taxon>
        <taxon>Bacillales</taxon>
        <taxon>Bacillaceae</taxon>
        <taxon>Cytobacillus</taxon>
    </lineage>
</organism>
<name>A0A562J3F7_9BACI</name>
<dbReference type="Pfam" id="PF01526">
    <property type="entry name" value="DDE_Tnp_Tn3"/>
    <property type="match status" value="1"/>
</dbReference>
<accession>A0A562J3F7</accession>
<gene>
    <name evidence="2" type="ORF">IQ19_05602</name>
</gene>
<dbReference type="InterPro" id="IPR002513">
    <property type="entry name" value="Tn3_Tnp_DDE_dom"/>
</dbReference>
<proteinExistence type="predicted"/>
<evidence type="ECO:0000313" key="3">
    <source>
        <dbReference type="Proteomes" id="UP000318667"/>
    </source>
</evidence>
<dbReference type="EMBL" id="VLKI01000039">
    <property type="protein sequence ID" value="TWH77687.1"/>
    <property type="molecule type" value="Genomic_DNA"/>
</dbReference>
<dbReference type="GO" id="GO:0006313">
    <property type="term" value="P:DNA transposition"/>
    <property type="evidence" value="ECO:0007669"/>
    <property type="project" value="InterPro"/>
</dbReference>